<dbReference type="Gene3D" id="2.60.40.1190">
    <property type="match status" value="1"/>
</dbReference>
<accession>A0A5K7S6N5</accession>
<dbReference type="InterPro" id="IPR000601">
    <property type="entry name" value="PKD_dom"/>
</dbReference>
<evidence type="ECO:0000259" key="1">
    <source>
        <dbReference type="PROSITE" id="PS50093"/>
    </source>
</evidence>
<evidence type="ECO:0000313" key="3">
    <source>
        <dbReference type="Proteomes" id="UP001193389"/>
    </source>
</evidence>
<keyword evidence="3" id="KW-1185">Reference proteome</keyword>
<dbReference type="AlphaFoldDB" id="A0A5K7S6N5"/>
<proteinExistence type="predicted"/>
<dbReference type="CDD" id="cd00146">
    <property type="entry name" value="PKD"/>
    <property type="match status" value="1"/>
</dbReference>
<dbReference type="EMBL" id="AP018694">
    <property type="protein sequence ID" value="BBE17147.1"/>
    <property type="molecule type" value="Genomic_DNA"/>
</dbReference>
<dbReference type="InterPro" id="IPR022409">
    <property type="entry name" value="PKD/Chitinase_dom"/>
</dbReference>
<dbReference type="SMART" id="SM00089">
    <property type="entry name" value="PKD"/>
    <property type="match status" value="1"/>
</dbReference>
<dbReference type="RefSeq" id="WP_318350166.1">
    <property type="nucleotide sequence ID" value="NZ_AP018694.1"/>
</dbReference>
<feature type="domain" description="PKD" evidence="1">
    <location>
        <begin position="296"/>
        <end position="346"/>
    </location>
</feature>
<dbReference type="KEGG" id="anf:AQPE_1296"/>
<dbReference type="SUPFAM" id="SSF49299">
    <property type="entry name" value="PKD domain"/>
    <property type="match status" value="1"/>
</dbReference>
<dbReference type="Pfam" id="PF18911">
    <property type="entry name" value="PKD_4"/>
    <property type="match status" value="1"/>
</dbReference>
<gene>
    <name evidence="2" type="ORF">AQPE_1296</name>
</gene>
<dbReference type="InterPro" id="IPR035986">
    <property type="entry name" value="PKD_dom_sf"/>
</dbReference>
<evidence type="ECO:0000313" key="2">
    <source>
        <dbReference type="EMBL" id="BBE17147.1"/>
    </source>
</evidence>
<dbReference type="Gene3D" id="2.60.40.10">
    <property type="entry name" value="Immunoglobulins"/>
    <property type="match status" value="1"/>
</dbReference>
<dbReference type="InterPro" id="IPR013783">
    <property type="entry name" value="Ig-like_fold"/>
</dbReference>
<dbReference type="PROSITE" id="PS50093">
    <property type="entry name" value="PKD"/>
    <property type="match status" value="1"/>
</dbReference>
<protein>
    <submittedName>
        <fullName evidence="2">PKD domain-containing protein</fullName>
    </submittedName>
</protein>
<sequence>MSRLKYSIFLIFSFLLLLNSWAQEDRGYKIYQFPANMIPRIDGNTDDWASFPDEYVVGTDQLWDDSKHYLEVDPKNLDVKVKVAWVKGLNRLYFLYEAYDDYWDFSLPGLHNDIFEIVVDGDLSGGPFIVEQHPNPSPNKMETYFAFQGIHAQNYHIFTPAVGKDWALAWGPQNWIKKLPYSNIAYSYNFKPGESGKLIAEFWITPFDYASAEGPERSVESELSDNKKIGLTWAVIDYDDVIDESKKGFWNLSKNHKMYGNSSLGTVFTLMPLAEKFQKSFEAQWSFLVTDMSKREVLFKDESHGKITSWHWDFGDGTISAEQNPLHQYKEAGKYIVILDIEGPKGKSRMSKVWDVAVK</sequence>
<reference evidence="2" key="1">
    <citation type="journal article" date="2020" name="Int. J. Syst. Evol. Microbiol.">
        <title>Aquipluma nitroreducens gen. nov. sp. nov., a novel facultatively anaerobic bacterium isolated from a freshwater lake.</title>
        <authorList>
            <person name="Watanabe M."/>
            <person name="Kojima H."/>
            <person name="Fukui M."/>
        </authorList>
    </citation>
    <scope>NUCLEOTIDE SEQUENCE</scope>
    <source>
        <strain evidence="2">MeG22</strain>
    </source>
</reference>
<organism evidence="2 3">
    <name type="scientific">Aquipluma nitroreducens</name>
    <dbReference type="NCBI Taxonomy" id="2010828"/>
    <lineage>
        <taxon>Bacteria</taxon>
        <taxon>Pseudomonadati</taxon>
        <taxon>Bacteroidota</taxon>
        <taxon>Bacteroidia</taxon>
        <taxon>Marinilabiliales</taxon>
        <taxon>Prolixibacteraceae</taxon>
        <taxon>Aquipluma</taxon>
    </lineage>
</organism>
<name>A0A5K7S6N5_9BACT</name>
<dbReference type="Proteomes" id="UP001193389">
    <property type="component" value="Chromosome"/>
</dbReference>